<dbReference type="InterPro" id="IPR011342">
    <property type="entry name" value="Shikimate_DH"/>
</dbReference>
<reference evidence="12" key="1">
    <citation type="journal article" date="2023" name="Int. J. Syst. Evol. Microbiol.">
        <title>Collibacillus ludicampi gen. nov., sp. nov., a new soil bacterium of the family Alicyclobacillaceae.</title>
        <authorList>
            <person name="Jojima T."/>
            <person name="Ioku Y."/>
            <person name="Fukuta Y."/>
            <person name="Shirasaka N."/>
            <person name="Matsumura Y."/>
            <person name="Mori M."/>
        </authorList>
    </citation>
    <scope>NUCLEOTIDE SEQUENCE</scope>
    <source>
        <strain evidence="12">TP075</strain>
    </source>
</reference>
<keyword evidence="5 8" id="KW-0560">Oxidoreductase</keyword>
<dbReference type="InterPro" id="IPR041121">
    <property type="entry name" value="SDH_C"/>
</dbReference>
<evidence type="ECO:0000256" key="7">
    <source>
        <dbReference type="ARBA" id="ARBA00049442"/>
    </source>
</evidence>
<dbReference type="PANTHER" id="PTHR21089">
    <property type="entry name" value="SHIKIMATE DEHYDROGENASE"/>
    <property type="match status" value="1"/>
</dbReference>
<evidence type="ECO:0000256" key="8">
    <source>
        <dbReference type="HAMAP-Rule" id="MF_00222"/>
    </source>
</evidence>
<dbReference type="InterPro" id="IPR006151">
    <property type="entry name" value="Shikm_DH/Glu-tRNA_Rdtase"/>
</dbReference>
<dbReference type="EC" id="1.1.1.25" evidence="2 8"/>
<name>A0AAV4LKM7_9BACL</name>
<protein>
    <recommendedName>
        <fullName evidence="2 8">Shikimate dehydrogenase (NADP(+))</fullName>
        <shortName evidence="8">SDH</shortName>
        <ecNumber evidence="2 8">1.1.1.25</ecNumber>
    </recommendedName>
</protein>
<dbReference type="GO" id="GO:0050661">
    <property type="term" value="F:NADP binding"/>
    <property type="evidence" value="ECO:0007669"/>
    <property type="project" value="InterPro"/>
</dbReference>
<dbReference type="RefSeq" id="WP_282201249.1">
    <property type="nucleotide sequence ID" value="NZ_BOQE01000001.1"/>
</dbReference>
<dbReference type="Proteomes" id="UP001057291">
    <property type="component" value="Unassembled WGS sequence"/>
</dbReference>
<keyword evidence="13" id="KW-1185">Reference proteome</keyword>
<keyword evidence="3 8" id="KW-0028">Amino-acid biosynthesis</keyword>
<comment type="function">
    <text evidence="8">Involved in the biosynthesis of the chorismate, which leads to the biosynthesis of aromatic amino acids. Catalyzes the reversible NADPH linked reduction of 3-dehydroshikimate (DHSA) to yield shikimate (SA).</text>
</comment>
<feature type="domain" description="Shikimate dehydrogenase substrate binding N-terminal" evidence="10">
    <location>
        <begin position="11"/>
        <end position="93"/>
    </location>
</feature>
<dbReference type="GO" id="GO:0009423">
    <property type="term" value="P:chorismate biosynthetic process"/>
    <property type="evidence" value="ECO:0007669"/>
    <property type="project" value="UniProtKB-UniRule"/>
</dbReference>
<keyword evidence="4 8" id="KW-0521">NADP</keyword>
<evidence type="ECO:0000313" key="12">
    <source>
        <dbReference type="EMBL" id="GIM48362.1"/>
    </source>
</evidence>
<comment type="pathway">
    <text evidence="1 8">Metabolic intermediate biosynthesis; chorismate biosynthesis; chorismate from D-erythrose 4-phosphate and phosphoenolpyruvate: step 4/7.</text>
</comment>
<feature type="binding site" evidence="8">
    <location>
        <position position="223"/>
    </location>
    <ligand>
        <name>NADP(+)</name>
        <dbReference type="ChEBI" id="CHEBI:58349"/>
    </ligand>
</feature>
<feature type="binding site" evidence="8">
    <location>
        <position position="66"/>
    </location>
    <ligand>
        <name>shikimate</name>
        <dbReference type="ChEBI" id="CHEBI:36208"/>
    </ligand>
</feature>
<sequence>MITSTTRLTGLFGHPVIHSKSPQMHNAAFHHMGLDFAYLAFDVSPERLADAVQGIRAMGLRGVNVTIPHKVEVMRFLDRISPEAKLIGAVNTIVNENGVLTGYNTDGIGYLRSLREEVGLKLEDTTVLILGAGGAARAISAQMALVPVKKLLIANRTWEHAKKIAEHLRHLMEVRAIHLDEVPDVVPEIDLLVNTTSLGMYPNLDQVPIHTKGIRQGMVVSDLIYNPRETRLLKEAKQKGAIIHNGIGMFVYQGAEAFTLWTGLPAPVDVMRQTVESCF</sequence>
<dbReference type="NCBIfam" id="NF001319">
    <property type="entry name" value="PRK00258.3-3"/>
    <property type="match status" value="1"/>
</dbReference>
<comment type="caution">
    <text evidence="12">The sequence shown here is derived from an EMBL/GenBank/DDBJ whole genome shotgun (WGS) entry which is preliminary data.</text>
</comment>
<evidence type="ECO:0000256" key="3">
    <source>
        <dbReference type="ARBA" id="ARBA00022605"/>
    </source>
</evidence>
<dbReference type="GO" id="GO:0004764">
    <property type="term" value="F:shikimate 3-dehydrogenase (NADP+) activity"/>
    <property type="evidence" value="ECO:0007669"/>
    <property type="project" value="UniProtKB-UniRule"/>
</dbReference>
<dbReference type="Gene3D" id="3.40.50.720">
    <property type="entry name" value="NAD(P)-binding Rossmann-like Domain"/>
    <property type="match status" value="1"/>
</dbReference>
<feature type="binding site" evidence="8">
    <location>
        <begin position="131"/>
        <end position="135"/>
    </location>
    <ligand>
        <name>NADP(+)</name>
        <dbReference type="ChEBI" id="CHEBI:58349"/>
    </ligand>
</feature>
<evidence type="ECO:0000256" key="4">
    <source>
        <dbReference type="ARBA" id="ARBA00022857"/>
    </source>
</evidence>
<dbReference type="NCBIfam" id="NF001314">
    <property type="entry name" value="PRK00258.2-2"/>
    <property type="match status" value="1"/>
</dbReference>
<evidence type="ECO:0000256" key="2">
    <source>
        <dbReference type="ARBA" id="ARBA00012962"/>
    </source>
</evidence>
<dbReference type="Pfam" id="PF18317">
    <property type="entry name" value="SDH_C"/>
    <property type="match status" value="1"/>
</dbReference>
<feature type="binding site" evidence="8">
    <location>
        <position position="91"/>
    </location>
    <ligand>
        <name>shikimate</name>
        <dbReference type="ChEBI" id="CHEBI:36208"/>
    </ligand>
</feature>
<dbReference type="Pfam" id="PF08501">
    <property type="entry name" value="Shikimate_dh_N"/>
    <property type="match status" value="1"/>
</dbReference>
<dbReference type="InterPro" id="IPR036291">
    <property type="entry name" value="NAD(P)-bd_dom_sf"/>
</dbReference>
<dbReference type="NCBIfam" id="TIGR00507">
    <property type="entry name" value="aroE"/>
    <property type="match status" value="1"/>
</dbReference>
<comment type="similarity">
    <text evidence="8">Belongs to the shikimate dehydrogenase family.</text>
</comment>
<dbReference type="HAMAP" id="MF_00222">
    <property type="entry name" value="Shikimate_DH_AroE"/>
    <property type="match status" value="1"/>
</dbReference>
<evidence type="ECO:0000259" key="9">
    <source>
        <dbReference type="Pfam" id="PF01488"/>
    </source>
</evidence>
<feature type="binding site" evidence="8">
    <location>
        <begin position="19"/>
        <end position="21"/>
    </location>
    <ligand>
        <name>shikimate</name>
        <dbReference type="ChEBI" id="CHEBI:36208"/>
    </ligand>
</feature>
<feature type="binding site" evidence="8">
    <location>
        <position position="253"/>
    </location>
    <ligand>
        <name>shikimate</name>
        <dbReference type="ChEBI" id="CHEBI:36208"/>
    </ligand>
</feature>
<feature type="binding site" evidence="8">
    <location>
        <position position="106"/>
    </location>
    <ligand>
        <name>shikimate</name>
        <dbReference type="ChEBI" id="CHEBI:36208"/>
    </ligand>
</feature>
<comment type="catalytic activity">
    <reaction evidence="7 8">
        <text>shikimate + NADP(+) = 3-dehydroshikimate + NADPH + H(+)</text>
        <dbReference type="Rhea" id="RHEA:17737"/>
        <dbReference type="ChEBI" id="CHEBI:15378"/>
        <dbReference type="ChEBI" id="CHEBI:16630"/>
        <dbReference type="ChEBI" id="CHEBI:36208"/>
        <dbReference type="ChEBI" id="CHEBI:57783"/>
        <dbReference type="ChEBI" id="CHEBI:58349"/>
        <dbReference type="EC" id="1.1.1.25"/>
    </reaction>
</comment>
<feature type="binding site" evidence="8">
    <location>
        <position position="246"/>
    </location>
    <ligand>
        <name>NADP(+)</name>
        <dbReference type="ChEBI" id="CHEBI:58349"/>
    </ligand>
</feature>
<dbReference type="GO" id="GO:0019632">
    <property type="term" value="P:shikimate metabolic process"/>
    <property type="evidence" value="ECO:0007669"/>
    <property type="project" value="InterPro"/>
</dbReference>
<dbReference type="InterPro" id="IPR022893">
    <property type="entry name" value="Shikimate_DH_fam"/>
</dbReference>
<dbReference type="CDD" id="cd01065">
    <property type="entry name" value="NAD_bind_Shikimate_DH"/>
    <property type="match status" value="1"/>
</dbReference>
<evidence type="ECO:0000256" key="1">
    <source>
        <dbReference type="ARBA" id="ARBA00004871"/>
    </source>
</evidence>
<feature type="domain" description="SDH C-terminal" evidence="11">
    <location>
        <begin position="246"/>
        <end position="276"/>
    </location>
</feature>
<proteinExistence type="inferred from homology"/>
<dbReference type="AlphaFoldDB" id="A0AAV4LKM7"/>
<keyword evidence="6 8" id="KW-0057">Aromatic amino acid biosynthesis</keyword>
<gene>
    <name evidence="8" type="primary">aroE</name>
    <name evidence="12" type="ORF">DNHGIG_39110</name>
</gene>
<dbReference type="InterPro" id="IPR046346">
    <property type="entry name" value="Aminoacid_DH-like_N_sf"/>
</dbReference>
<evidence type="ECO:0000256" key="6">
    <source>
        <dbReference type="ARBA" id="ARBA00023141"/>
    </source>
</evidence>
<feature type="domain" description="Quinate/shikimate 5-dehydrogenase/glutamyl-tRNA reductase" evidence="9">
    <location>
        <begin position="121"/>
        <end position="197"/>
    </location>
</feature>
<dbReference type="FunFam" id="3.40.50.10860:FF:000004">
    <property type="entry name" value="Quinate/shikimate dehydrogenase"/>
    <property type="match status" value="1"/>
</dbReference>
<comment type="caution">
    <text evidence="8">Lacks conserved residue(s) required for the propagation of feature annotation.</text>
</comment>
<comment type="subunit">
    <text evidence="8">Homodimer.</text>
</comment>
<dbReference type="SUPFAM" id="SSF53223">
    <property type="entry name" value="Aminoacid dehydrogenase-like, N-terminal domain"/>
    <property type="match status" value="1"/>
</dbReference>
<dbReference type="EMBL" id="BOQE01000001">
    <property type="protein sequence ID" value="GIM48362.1"/>
    <property type="molecule type" value="Genomic_DNA"/>
</dbReference>
<dbReference type="GO" id="GO:0008652">
    <property type="term" value="P:amino acid biosynthetic process"/>
    <property type="evidence" value="ECO:0007669"/>
    <property type="project" value="UniProtKB-KW"/>
</dbReference>
<feature type="binding site" evidence="8">
    <location>
        <position position="225"/>
    </location>
    <ligand>
        <name>shikimate</name>
        <dbReference type="ChEBI" id="CHEBI:36208"/>
    </ligand>
</feature>
<accession>A0AAV4LKM7</accession>
<dbReference type="GO" id="GO:0009073">
    <property type="term" value="P:aromatic amino acid family biosynthetic process"/>
    <property type="evidence" value="ECO:0007669"/>
    <property type="project" value="UniProtKB-KW"/>
</dbReference>
<evidence type="ECO:0000313" key="13">
    <source>
        <dbReference type="Proteomes" id="UP001057291"/>
    </source>
</evidence>
<dbReference type="InterPro" id="IPR013708">
    <property type="entry name" value="Shikimate_DH-bd_N"/>
</dbReference>
<dbReference type="Pfam" id="PF01488">
    <property type="entry name" value="Shikimate_DH"/>
    <property type="match status" value="1"/>
</dbReference>
<feature type="active site" description="Proton acceptor" evidence="8">
    <location>
        <position position="70"/>
    </location>
</feature>
<evidence type="ECO:0000259" key="10">
    <source>
        <dbReference type="Pfam" id="PF08501"/>
    </source>
</evidence>
<dbReference type="SUPFAM" id="SSF51735">
    <property type="entry name" value="NAD(P)-binding Rossmann-fold domains"/>
    <property type="match status" value="1"/>
</dbReference>
<dbReference type="PANTHER" id="PTHR21089:SF1">
    <property type="entry name" value="BIFUNCTIONAL 3-DEHYDROQUINATE DEHYDRATASE_SHIKIMATE DEHYDROGENASE, CHLOROPLASTIC"/>
    <property type="match status" value="1"/>
</dbReference>
<organism evidence="12 13">
    <name type="scientific">Collibacillus ludicampi</name>
    <dbReference type="NCBI Taxonomy" id="2771369"/>
    <lineage>
        <taxon>Bacteria</taxon>
        <taxon>Bacillati</taxon>
        <taxon>Bacillota</taxon>
        <taxon>Bacilli</taxon>
        <taxon>Bacillales</taxon>
        <taxon>Alicyclobacillaceae</taxon>
        <taxon>Collibacillus</taxon>
    </lineage>
</organism>
<dbReference type="Gene3D" id="3.40.50.10860">
    <property type="entry name" value="Leucine Dehydrogenase, chain A, domain 1"/>
    <property type="match status" value="1"/>
</dbReference>
<evidence type="ECO:0000259" key="11">
    <source>
        <dbReference type="Pfam" id="PF18317"/>
    </source>
</evidence>
<evidence type="ECO:0000256" key="5">
    <source>
        <dbReference type="ARBA" id="ARBA00023002"/>
    </source>
</evidence>